<proteinExistence type="predicted"/>
<protein>
    <submittedName>
        <fullName evidence="1">Uncharacterized protein</fullName>
    </submittedName>
</protein>
<comment type="caution">
    <text evidence="1">The sequence shown here is derived from an EMBL/GenBank/DDBJ whole genome shotgun (WGS) entry which is preliminary data.</text>
</comment>
<accession>A0A1V6YKQ0</accession>
<sequence>MTVALGLGYSDTGSDKQRKFRNHEDEYLIHADVDEDRILAVFRGSGDLRAVTFGGPSYKTTTFVPSEYFLAQGRNPLKVLEDAIFMNIGGAIPSAA</sequence>
<organism evidence="1 2">
    <name type="scientific">Penicillium nalgiovense</name>
    <dbReference type="NCBI Taxonomy" id="60175"/>
    <lineage>
        <taxon>Eukaryota</taxon>
        <taxon>Fungi</taxon>
        <taxon>Dikarya</taxon>
        <taxon>Ascomycota</taxon>
        <taxon>Pezizomycotina</taxon>
        <taxon>Eurotiomycetes</taxon>
        <taxon>Eurotiomycetidae</taxon>
        <taxon>Eurotiales</taxon>
        <taxon>Aspergillaceae</taxon>
        <taxon>Penicillium</taxon>
    </lineage>
</organism>
<reference evidence="2" key="1">
    <citation type="journal article" date="2017" name="Nat. Microbiol.">
        <title>Global analysis of biosynthetic gene clusters reveals vast potential of secondary metabolite production in Penicillium species.</title>
        <authorList>
            <person name="Nielsen J.C."/>
            <person name="Grijseels S."/>
            <person name="Prigent S."/>
            <person name="Ji B."/>
            <person name="Dainat J."/>
            <person name="Nielsen K.F."/>
            <person name="Frisvad J.C."/>
            <person name="Workman M."/>
            <person name="Nielsen J."/>
        </authorList>
    </citation>
    <scope>NUCLEOTIDE SEQUENCE [LARGE SCALE GENOMIC DNA]</scope>
    <source>
        <strain evidence="2">IBT 13039</strain>
    </source>
</reference>
<evidence type="ECO:0000313" key="2">
    <source>
        <dbReference type="Proteomes" id="UP000191691"/>
    </source>
</evidence>
<gene>
    <name evidence="1" type="ORF">PENNAL_c0018G11390</name>
</gene>
<dbReference type="EMBL" id="MOOB01000018">
    <property type="protein sequence ID" value="OQE87933.1"/>
    <property type="molecule type" value="Genomic_DNA"/>
</dbReference>
<name>A0A1V6YKQ0_PENNA</name>
<evidence type="ECO:0000313" key="1">
    <source>
        <dbReference type="EMBL" id="OQE87933.1"/>
    </source>
</evidence>
<dbReference type="AlphaFoldDB" id="A0A1V6YKQ0"/>
<dbReference type="Proteomes" id="UP000191691">
    <property type="component" value="Unassembled WGS sequence"/>
</dbReference>
<keyword evidence="2" id="KW-1185">Reference proteome</keyword>